<dbReference type="InterPro" id="IPR010914">
    <property type="entry name" value="RsgA_GTPase_dom"/>
</dbReference>
<comment type="subunit">
    <text evidence="10">Monomer. Associates with 30S ribosomal subunit, binds 16S rRNA.</text>
</comment>
<feature type="binding site" evidence="10">
    <location>
        <begin position="208"/>
        <end position="216"/>
    </location>
    <ligand>
        <name>GTP</name>
        <dbReference type="ChEBI" id="CHEBI:37565"/>
    </ligand>
</feature>
<dbReference type="InterPro" id="IPR027417">
    <property type="entry name" value="P-loop_NTPase"/>
</dbReference>
<dbReference type="GO" id="GO:0046872">
    <property type="term" value="F:metal ion binding"/>
    <property type="evidence" value="ECO:0007669"/>
    <property type="project" value="UniProtKB-KW"/>
</dbReference>
<feature type="binding site" evidence="10">
    <location>
        <position position="294"/>
    </location>
    <ligand>
        <name>Zn(2+)</name>
        <dbReference type="ChEBI" id="CHEBI:29105"/>
    </ligand>
</feature>
<evidence type="ECO:0000313" key="14">
    <source>
        <dbReference type="Proteomes" id="UP000076079"/>
    </source>
</evidence>
<evidence type="ECO:0000256" key="6">
    <source>
        <dbReference type="ARBA" id="ARBA00022801"/>
    </source>
</evidence>
<dbReference type="PANTHER" id="PTHR32120:SF10">
    <property type="entry name" value="SMALL RIBOSOMAL SUBUNIT BIOGENESIS GTPASE RSGA"/>
    <property type="match status" value="1"/>
</dbReference>
<dbReference type="HAMAP" id="MF_01820">
    <property type="entry name" value="GTPase_RsgA"/>
    <property type="match status" value="1"/>
</dbReference>
<dbReference type="AlphaFoldDB" id="A0A143PRM3"/>
<comment type="function">
    <text evidence="10">One of several proteins that assist in the late maturation steps of the functional core of the 30S ribosomal subunit. Helps release RbfA from mature subunits. May play a role in the assembly of ribosomal proteins into the subunit. Circularly permuted GTPase that catalyzes slow GTP hydrolysis, GTPase activity is stimulated by the 30S ribosomal subunit.</text>
</comment>
<protein>
    <recommendedName>
        <fullName evidence="10">Small ribosomal subunit biogenesis GTPase RsgA</fullName>
        <ecNumber evidence="10">3.6.1.-</ecNumber>
    </recommendedName>
</protein>
<dbReference type="NCBIfam" id="TIGR00157">
    <property type="entry name" value="ribosome small subunit-dependent GTPase A"/>
    <property type="match status" value="1"/>
</dbReference>
<dbReference type="SUPFAM" id="SSF52540">
    <property type="entry name" value="P-loop containing nucleoside triphosphate hydrolases"/>
    <property type="match status" value="1"/>
</dbReference>
<evidence type="ECO:0000313" key="13">
    <source>
        <dbReference type="EMBL" id="AMY11377.1"/>
    </source>
</evidence>
<comment type="cofactor">
    <cofactor evidence="10">
        <name>Zn(2+)</name>
        <dbReference type="ChEBI" id="CHEBI:29105"/>
    </cofactor>
    <text evidence="10">Binds 1 zinc ion per subunit.</text>
</comment>
<dbReference type="PROSITE" id="PS51721">
    <property type="entry name" value="G_CP"/>
    <property type="match status" value="1"/>
</dbReference>
<dbReference type="PROSITE" id="PS50936">
    <property type="entry name" value="ENGC_GTPASE"/>
    <property type="match status" value="1"/>
</dbReference>
<reference evidence="14" key="2">
    <citation type="submission" date="2016-04" db="EMBL/GenBank/DDBJ databases">
        <title>First Complete Genome Sequence of a Subdivision 6 Acidobacterium.</title>
        <authorList>
            <person name="Huang S."/>
            <person name="Vieira S."/>
            <person name="Bunk B."/>
            <person name="Riedel T."/>
            <person name="Sproeer C."/>
            <person name="Overmann J."/>
        </authorList>
    </citation>
    <scope>NUCLEOTIDE SEQUENCE [LARGE SCALE GENOMIC DNA]</scope>
    <source>
        <strain evidence="14">DSM 100886 HEG_-6_39</strain>
    </source>
</reference>
<dbReference type="Pfam" id="PF03193">
    <property type="entry name" value="RsgA_GTPase"/>
    <property type="match status" value="1"/>
</dbReference>
<feature type="binding site" evidence="10">
    <location>
        <position position="296"/>
    </location>
    <ligand>
        <name>Zn(2+)</name>
        <dbReference type="ChEBI" id="CHEBI:29105"/>
    </ligand>
</feature>
<dbReference type="GO" id="GO:0042274">
    <property type="term" value="P:ribosomal small subunit biogenesis"/>
    <property type="evidence" value="ECO:0007669"/>
    <property type="project" value="UniProtKB-UniRule"/>
</dbReference>
<dbReference type="CDD" id="cd01854">
    <property type="entry name" value="YjeQ_EngC"/>
    <property type="match status" value="1"/>
</dbReference>
<feature type="domain" description="EngC GTPase" evidence="11">
    <location>
        <begin position="117"/>
        <end position="264"/>
    </location>
</feature>
<evidence type="ECO:0000256" key="3">
    <source>
        <dbReference type="ARBA" id="ARBA00022723"/>
    </source>
</evidence>
<keyword evidence="9 10" id="KW-0342">GTP-binding</keyword>
<keyword evidence="7 10" id="KW-0862">Zinc</keyword>
<keyword evidence="1 10" id="KW-0963">Cytoplasm</keyword>
<evidence type="ECO:0000259" key="12">
    <source>
        <dbReference type="PROSITE" id="PS51721"/>
    </source>
</evidence>
<dbReference type="RefSeq" id="WP_110172928.1">
    <property type="nucleotide sequence ID" value="NZ_CP015136.1"/>
</dbReference>
<feature type="binding site" evidence="10">
    <location>
        <position position="302"/>
    </location>
    <ligand>
        <name>Zn(2+)</name>
        <dbReference type="ChEBI" id="CHEBI:29105"/>
    </ligand>
</feature>
<evidence type="ECO:0000256" key="5">
    <source>
        <dbReference type="ARBA" id="ARBA00022741"/>
    </source>
</evidence>
<dbReference type="Gene3D" id="3.40.50.300">
    <property type="entry name" value="P-loop containing nucleotide triphosphate hydrolases"/>
    <property type="match status" value="1"/>
</dbReference>
<keyword evidence="3 10" id="KW-0479">Metal-binding</keyword>
<evidence type="ECO:0000256" key="2">
    <source>
        <dbReference type="ARBA" id="ARBA00022517"/>
    </source>
</evidence>
<evidence type="ECO:0000256" key="9">
    <source>
        <dbReference type="ARBA" id="ARBA00023134"/>
    </source>
</evidence>
<dbReference type="PANTHER" id="PTHR32120">
    <property type="entry name" value="SMALL RIBOSOMAL SUBUNIT BIOGENESIS GTPASE RSGA"/>
    <property type="match status" value="1"/>
</dbReference>
<organism evidence="13 14">
    <name type="scientific">Luteitalea pratensis</name>
    <dbReference type="NCBI Taxonomy" id="1855912"/>
    <lineage>
        <taxon>Bacteria</taxon>
        <taxon>Pseudomonadati</taxon>
        <taxon>Acidobacteriota</taxon>
        <taxon>Vicinamibacteria</taxon>
        <taxon>Vicinamibacterales</taxon>
        <taxon>Vicinamibacteraceae</taxon>
        <taxon>Luteitalea</taxon>
    </lineage>
</organism>
<dbReference type="STRING" id="1855912.LuPra_04627"/>
<comment type="subcellular location">
    <subcellularLocation>
        <location evidence="10">Cytoplasm</location>
    </subcellularLocation>
</comment>
<dbReference type="Gene3D" id="1.10.40.50">
    <property type="entry name" value="Probable gtpase engc, domain 3"/>
    <property type="match status" value="1"/>
</dbReference>
<keyword evidence="6 10" id="KW-0378">Hydrolase</keyword>
<dbReference type="OrthoDB" id="9809485at2"/>
<comment type="similarity">
    <text evidence="10">Belongs to the TRAFAC class YlqF/YawG GTPase family. RsgA subfamily.</text>
</comment>
<dbReference type="PATRIC" id="fig|1813736.3.peg.4878"/>
<dbReference type="GO" id="GO:0005525">
    <property type="term" value="F:GTP binding"/>
    <property type="evidence" value="ECO:0007669"/>
    <property type="project" value="UniProtKB-UniRule"/>
</dbReference>
<name>A0A143PRM3_LUTPR</name>
<dbReference type="GO" id="GO:0019843">
    <property type="term" value="F:rRNA binding"/>
    <property type="evidence" value="ECO:0007669"/>
    <property type="project" value="UniProtKB-KW"/>
</dbReference>
<feature type="binding site" evidence="10">
    <location>
        <begin position="156"/>
        <end position="159"/>
    </location>
    <ligand>
        <name>GTP</name>
        <dbReference type="ChEBI" id="CHEBI:37565"/>
    </ligand>
</feature>
<evidence type="ECO:0000256" key="7">
    <source>
        <dbReference type="ARBA" id="ARBA00022833"/>
    </source>
</evidence>
<dbReference type="KEGG" id="abac:LuPra_04627"/>
<keyword evidence="8 10" id="KW-0694">RNA-binding</keyword>
<dbReference type="Proteomes" id="UP000076079">
    <property type="component" value="Chromosome"/>
</dbReference>
<keyword evidence="4 10" id="KW-0699">rRNA-binding</keyword>
<feature type="domain" description="CP-type G" evidence="12">
    <location>
        <begin position="99"/>
        <end position="266"/>
    </location>
</feature>
<dbReference type="InterPro" id="IPR030378">
    <property type="entry name" value="G_CP_dom"/>
</dbReference>
<dbReference type="GO" id="GO:0003924">
    <property type="term" value="F:GTPase activity"/>
    <property type="evidence" value="ECO:0007669"/>
    <property type="project" value="UniProtKB-UniRule"/>
</dbReference>
<keyword evidence="5 10" id="KW-0547">Nucleotide-binding</keyword>
<gene>
    <name evidence="10 13" type="primary">rsgA</name>
    <name evidence="13" type="ORF">LuPra_04627</name>
</gene>
<dbReference type="EC" id="3.6.1.-" evidence="10"/>
<proteinExistence type="inferred from homology"/>
<accession>A0A143PRM3</accession>
<dbReference type="InterPro" id="IPR004881">
    <property type="entry name" value="Ribosome_biogen_GTPase_RsgA"/>
</dbReference>
<dbReference type="GO" id="GO:0005737">
    <property type="term" value="C:cytoplasm"/>
    <property type="evidence" value="ECO:0007669"/>
    <property type="project" value="UniProtKB-SubCell"/>
</dbReference>
<evidence type="ECO:0000256" key="8">
    <source>
        <dbReference type="ARBA" id="ARBA00022884"/>
    </source>
</evidence>
<reference evidence="13 14" key="1">
    <citation type="journal article" date="2016" name="Genome Announc.">
        <title>First Complete Genome Sequence of a Subdivision 6 Acidobacterium Strain.</title>
        <authorList>
            <person name="Huang S."/>
            <person name="Vieira S."/>
            <person name="Bunk B."/>
            <person name="Riedel T."/>
            <person name="Sproer C."/>
            <person name="Overmann J."/>
        </authorList>
    </citation>
    <scope>NUCLEOTIDE SEQUENCE [LARGE SCALE GENOMIC DNA]</scope>
    <source>
        <strain evidence="14">DSM 100886 HEG_-6_39</strain>
    </source>
</reference>
<evidence type="ECO:0000256" key="10">
    <source>
        <dbReference type="HAMAP-Rule" id="MF_01820"/>
    </source>
</evidence>
<evidence type="ECO:0000256" key="4">
    <source>
        <dbReference type="ARBA" id="ARBA00022730"/>
    </source>
</evidence>
<evidence type="ECO:0000259" key="11">
    <source>
        <dbReference type="PROSITE" id="PS50936"/>
    </source>
</evidence>
<sequence>MTGDVTLETLGWDARWIEVWKAHRPEGEDSLPARVVLESQHIYRVHTGEVEVLARVTGRVRHKLESREAFPAVGDWIALRPAAPAEEMGRIVEVLPRRGRFVRRAAGTTTEAQVVAANVDVVFLVSGLDHDFNVRRIERYLLAALEGGASPVVVLNKADLPRDVDQVRAELGPVAGQFPVELVSAHSGQGLDALRGHIGPGRTAAFLGSSGVGKSTLINRLIGRDVQRTAEVRESDSKGRHTTTHRELVILPGGGLLIDTPGMRELQLWDVSTGLDDAFEDITALSIDCRFRDCTHDTEPECAVKAAVAEGRVAAERHANYLRLRKEVTSKPVEEADLKAAAERRREGRVASKALKKLYADRNK</sequence>
<keyword evidence="14" id="KW-1185">Reference proteome</keyword>
<keyword evidence="2 10" id="KW-0690">Ribosome biogenesis</keyword>
<feature type="binding site" evidence="10">
    <location>
        <position position="289"/>
    </location>
    <ligand>
        <name>Zn(2+)</name>
        <dbReference type="ChEBI" id="CHEBI:29105"/>
    </ligand>
</feature>
<evidence type="ECO:0000256" key="1">
    <source>
        <dbReference type="ARBA" id="ARBA00022490"/>
    </source>
</evidence>
<dbReference type="EMBL" id="CP015136">
    <property type="protein sequence ID" value="AMY11377.1"/>
    <property type="molecule type" value="Genomic_DNA"/>
</dbReference>